<keyword evidence="6" id="KW-1185">Reference proteome</keyword>
<dbReference type="EMBL" id="JAZGQO010000010">
    <property type="protein sequence ID" value="KAK6176452.1"/>
    <property type="molecule type" value="Genomic_DNA"/>
</dbReference>
<evidence type="ECO:0000256" key="1">
    <source>
        <dbReference type="ARBA" id="ARBA00008535"/>
    </source>
</evidence>
<protein>
    <recommendedName>
        <fullName evidence="4">AIG1-type G domain-containing protein</fullName>
    </recommendedName>
</protein>
<reference evidence="5 6" key="1">
    <citation type="submission" date="2024-01" db="EMBL/GenBank/DDBJ databases">
        <title>The genome of the rayed Mediterranean limpet Patella caerulea (Linnaeus, 1758).</title>
        <authorList>
            <person name="Anh-Thu Weber A."/>
            <person name="Halstead-Nussloch G."/>
        </authorList>
    </citation>
    <scope>NUCLEOTIDE SEQUENCE [LARGE SCALE GENOMIC DNA]</scope>
    <source>
        <strain evidence="5">AATW-2023a</strain>
        <tissue evidence="5">Whole specimen</tissue>
    </source>
</reference>
<evidence type="ECO:0000256" key="3">
    <source>
        <dbReference type="ARBA" id="ARBA00023134"/>
    </source>
</evidence>
<keyword evidence="2" id="KW-0547">Nucleotide-binding</keyword>
<dbReference type="FunFam" id="3.40.50.300:FF:000366">
    <property type="entry name" value="GTPase, IMAP family member 2"/>
    <property type="match status" value="1"/>
</dbReference>
<proteinExistence type="inferred from homology"/>
<evidence type="ECO:0000259" key="4">
    <source>
        <dbReference type="PROSITE" id="PS51720"/>
    </source>
</evidence>
<dbReference type="InterPro" id="IPR045058">
    <property type="entry name" value="GIMA/IAN/Toc"/>
</dbReference>
<dbReference type="Pfam" id="PF04548">
    <property type="entry name" value="AIG1"/>
    <property type="match status" value="1"/>
</dbReference>
<comment type="similarity">
    <text evidence="1">Belongs to the TRAFAC class TrmE-Era-EngA-EngB-Septin-like GTPase superfamily. AIG1/Toc34/Toc159-like paraseptin GTPase family. IAN subfamily.</text>
</comment>
<feature type="domain" description="AIG1-type G" evidence="4">
    <location>
        <begin position="1"/>
        <end position="203"/>
    </location>
</feature>
<dbReference type="AlphaFoldDB" id="A0AAN8JF15"/>
<dbReference type="InterPro" id="IPR027417">
    <property type="entry name" value="P-loop_NTPase"/>
</dbReference>
<gene>
    <name evidence="5" type="ORF">SNE40_014737</name>
</gene>
<accession>A0AAN8JF15</accession>
<dbReference type="GO" id="GO:0005525">
    <property type="term" value="F:GTP binding"/>
    <property type="evidence" value="ECO:0007669"/>
    <property type="project" value="UniProtKB-KW"/>
</dbReference>
<comment type="caution">
    <text evidence="5">The sequence shown here is derived from an EMBL/GenBank/DDBJ whole genome shotgun (WGS) entry which is preliminary data.</text>
</comment>
<name>A0AAN8JF15_PATCE</name>
<evidence type="ECO:0000313" key="5">
    <source>
        <dbReference type="EMBL" id="KAK6176452.1"/>
    </source>
</evidence>
<dbReference type="Gene3D" id="3.40.50.300">
    <property type="entry name" value="P-loop containing nucleotide triphosphate hydrolases"/>
    <property type="match status" value="1"/>
</dbReference>
<dbReference type="PANTHER" id="PTHR10903:SF184">
    <property type="entry name" value="GTP-BINDING PROTEIN A"/>
    <property type="match status" value="1"/>
</dbReference>
<evidence type="ECO:0000256" key="2">
    <source>
        <dbReference type="ARBA" id="ARBA00022741"/>
    </source>
</evidence>
<dbReference type="SUPFAM" id="SSF52540">
    <property type="entry name" value="P-loop containing nucleoside triphosphate hydrolases"/>
    <property type="match status" value="1"/>
</dbReference>
<dbReference type="InterPro" id="IPR006703">
    <property type="entry name" value="G_AIG1"/>
</dbReference>
<evidence type="ECO:0000313" key="6">
    <source>
        <dbReference type="Proteomes" id="UP001347796"/>
    </source>
</evidence>
<sequence length="305" mass="34739">MRLIVLGKTGNGKSSVSNSITESQDFKSELSLESVTKECQYEIAECFGDISLEIVDTPGLFDTGTPLEETIKEITKCIGLSAPGPHAFVLVLNINRFTNEEEQTVDALSQLFGDKFFYYVVVLFTGKDALIRDGKSLEDFLTTVPDYLRKLLVKCNNRFTAIDNTGTQEKQQAGVHRLVTLIQNMKQENDPDYYTNKCFKKAEKIFLSREREVTLELKTKEIDQMNLPNKRYDQFGVTRKDQESIHTKIMTRRRKGEIGGLRHNLKKEIVGGADWFVANYKPVLEIVSETLKLIDMGVKIYKGVW</sequence>
<dbReference type="Proteomes" id="UP001347796">
    <property type="component" value="Unassembled WGS sequence"/>
</dbReference>
<dbReference type="PANTHER" id="PTHR10903">
    <property type="entry name" value="GTPASE, IMAP FAMILY MEMBER-RELATED"/>
    <property type="match status" value="1"/>
</dbReference>
<organism evidence="5 6">
    <name type="scientific">Patella caerulea</name>
    <name type="common">Rayed Mediterranean limpet</name>
    <dbReference type="NCBI Taxonomy" id="87958"/>
    <lineage>
        <taxon>Eukaryota</taxon>
        <taxon>Metazoa</taxon>
        <taxon>Spiralia</taxon>
        <taxon>Lophotrochozoa</taxon>
        <taxon>Mollusca</taxon>
        <taxon>Gastropoda</taxon>
        <taxon>Patellogastropoda</taxon>
        <taxon>Patelloidea</taxon>
        <taxon>Patellidae</taxon>
        <taxon>Patella</taxon>
    </lineage>
</organism>
<dbReference type="PROSITE" id="PS51720">
    <property type="entry name" value="G_AIG1"/>
    <property type="match status" value="1"/>
</dbReference>
<keyword evidence="3" id="KW-0342">GTP-binding</keyword>